<dbReference type="PANTHER" id="PTHR34937:SF2">
    <property type="entry name" value="OS08G0559800 PROTEIN"/>
    <property type="match status" value="1"/>
</dbReference>
<accession>A0A6N2BPJ6</accession>
<dbReference type="AlphaFoldDB" id="A0A6N2BPJ6"/>
<dbReference type="EMBL" id="RXGB01002594">
    <property type="protein sequence ID" value="TMW94579.1"/>
    <property type="molecule type" value="Genomic_DNA"/>
</dbReference>
<gene>
    <name evidence="2" type="ORF">EJD97_010074</name>
</gene>
<organism evidence="2">
    <name type="scientific">Solanum chilense</name>
    <name type="common">Tomato</name>
    <name type="synonym">Lycopersicon chilense</name>
    <dbReference type="NCBI Taxonomy" id="4083"/>
    <lineage>
        <taxon>Eukaryota</taxon>
        <taxon>Viridiplantae</taxon>
        <taxon>Streptophyta</taxon>
        <taxon>Embryophyta</taxon>
        <taxon>Tracheophyta</taxon>
        <taxon>Spermatophyta</taxon>
        <taxon>Magnoliopsida</taxon>
        <taxon>eudicotyledons</taxon>
        <taxon>Gunneridae</taxon>
        <taxon>Pentapetalae</taxon>
        <taxon>asterids</taxon>
        <taxon>lamiids</taxon>
        <taxon>Solanales</taxon>
        <taxon>Solanaceae</taxon>
        <taxon>Solanoideae</taxon>
        <taxon>Solaneae</taxon>
        <taxon>Solanum</taxon>
        <taxon>Solanum subgen. Lycopersicon</taxon>
    </lineage>
</organism>
<proteinExistence type="predicted"/>
<evidence type="ECO:0000313" key="2">
    <source>
        <dbReference type="EMBL" id="TMW94579.1"/>
    </source>
</evidence>
<feature type="coiled-coil region" evidence="1">
    <location>
        <begin position="194"/>
        <end position="221"/>
    </location>
</feature>
<keyword evidence="1" id="KW-0175">Coiled coil</keyword>
<dbReference type="PANTHER" id="PTHR34937">
    <property type="entry name" value="OS08G0559800 PROTEIN"/>
    <property type="match status" value="1"/>
</dbReference>
<name>A0A6N2BPJ6_SOLCI</name>
<protein>
    <submittedName>
        <fullName evidence="2">Uncharacterized protein</fullName>
    </submittedName>
</protein>
<comment type="caution">
    <text evidence="2">The sequence shown here is derived from an EMBL/GenBank/DDBJ whole genome shotgun (WGS) entry which is preliminary data.</text>
</comment>
<evidence type="ECO:0000256" key="1">
    <source>
        <dbReference type="SAM" id="Coils"/>
    </source>
</evidence>
<reference evidence="2" key="1">
    <citation type="submission" date="2019-05" db="EMBL/GenBank/DDBJ databases">
        <title>The de novo reference genome and transcriptome assemblies of the wild tomato species Solanum chilense.</title>
        <authorList>
            <person name="Stam R."/>
            <person name="Nosenko T."/>
            <person name="Hoerger A.C."/>
            <person name="Stephan W."/>
            <person name="Seidel M.A."/>
            <person name="Kuhn J.M.M."/>
            <person name="Haberer G."/>
            <person name="Tellier A."/>
        </authorList>
    </citation>
    <scope>NUCLEOTIDE SEQUENCE</scope>
    <source>
        <tissue evidence="2">Mature leaves</tissue>
    </source>
</reference>
<dbReference type="InterPro" id="IPR040300">
    <property type="entry name" value="At3g49055-like"/>
</dbReference>
<feature type="coiled-coil region" evidence="1">
    <location>
        <begin position="14"/>
        <end position="127"/>
    </location>
</feature>
<feature type="coiled-coil region" evidence="1">
    <location>
        <begin position="321"/>
        <end position="450"/>
    </location>
</feature>
<sequence length="485" mass="56163">METPSQICDFHSRNSSLLVEIETLRCSNQNLQSELTQKDELLHQIQLQKDDDVLKQYIDLLEVFKEVLKERDALLLAIERLEDDFSRRGMEFYEETERIRIELEVTRKKAEELLDEKKEQSEVCSRNLEIVQSAKHGLLRLVENLDLGLPKSRNSELKNEEKGENTKLLNEKSAVFSVVLDLVNLVEEKWREYNEMRKKEKRELESSVASLEEENRDIGSLLKIALVEKEVAEKSLNRLRGNTEQKKAAILQIAERGLQKVGFGLGFGFMMGSTATIETFSDNLASDISVKKDNNECQTEAVTLHQSDKKSQKLAENIIYIKELEDKKMMLTQKVEELMIENKESEEEIYRWREACEMEVETGKKAINEHKELVNILKQELEKTRTALHISNCKLQLKDEIEAAAIAAREAAERSLHLADSRATELRKQIEELTRQLEAAEKKGRINRRKPRHVCWPMRALKFCPATNTIGIRNVTQMLPEMHAF</sequence>